<organism evidence="1 2">
    <name type="scientific">Albula goreensis</name>
    <dbReference type="NCBI Taxonomy" id="1534307"/>
    <lineage>
        <taxon>Eukaryota</taxon>
        <taxon>Metazoa</taxon>
        <taxon>Chordata</taxon>
        <taxon>Craniata</taxon>
        <taxon>Vertebrata</taxon>
        <taxon>Euteleostomi</taxon>
        <taxon>Actinopterygii</taxon>
        <taxon>Neopterygii</taxon>
        <taxon>Teleostei</taxon>
        <taxon>Albuliformes</taxon>
        <taxon>Albulidae</taxon>
        <taxon>Albula</taxon>
    </lineage>
</organism>
<sequence length="82" mass="9024">MDRMEVEKQEKLMEIESRRFKELMTSLGSETLKEMARAGPELQVKLLQSLGLKSTLITDGSSPINLFNTANGLLGGLQAKGD</sequence>
<accession>A0A8T3CHZ8</accession>
<reference evidence="1" key="1">
    <citation type="submission" date="2021-01" db="EMBL/GenBank/DDBJ databases">
        <authorList>
            <person name="Zahm M."/>
            <person name="Roques C."/>
            <person name="Cabau C."/>
            <person name="Klopp C."/>
            <person name="Donnadieu C."/>
            <person name="Jouanno E."/>
            <person name="Lampietro C."/>
            <person name="Louis A."/>
            <person name="Herpin A."/>
            <person name="Echchiki A."/>
            <person name="Berthelot C."/>
            <person name="Parey E."/>
            <person name="Roest-Crollius H."/>
            <person name="Braasch I."/>
            <person name="Postlethwait J."/>
            <person name="Bobe J."/>
            <person name="Montfort J."/>
            <person name="Bouchez O."/>
            <person name="Begum T."/>
            <person name="Mejri S."/>
            <person name="Adams A."/>
            <person name="Chen W.-J."/>
            <person name="Guiguen Y."/>
        </authorList>
    </citation>
    <scope>NUCLEOTIDE SEQUENCE</scope>
    <source>
        <tissue evidence="1">Blood</tissue>
    </source>
</reference>
<protein>
    <submittedName>
        <fullName evidence="1">Uncharacterized protein</fullName>
    </submittedName>
</protein>
<dbReference type="Proteomes" id="UP000829720">
    <property type="component" value="Unassembled WGS sequence"/>
</dbReference>
<dbReference type="GO" id="GO:0005737">
    <property type="term" value="C:cytoplasm"/>
    <property type="evidence" value="ECO:0007669"/>
    <property type="project" value="TreeGrafter"/>
</dbReference>
<dbReference type="PANTHER" id="PTHR14165">
    <property type="entry name" value="MAJOR VAULT PROTEIN"/>
    <property type="match status" value="1"/>
</dbReference>
<dbReference type="GO" id="GO:0005634">
    <property type="term" value="C:nucleus"/>
    <property type="evidence" value="ECO:0007669"/>
    <property type="project" value="TreeGrafter"/>
</dbReference>
<dbReference type="AlphaFoldDB" id="A0A8T3CHZ8"/>
<comment type="caution">
    <text evidence="1">The sequence shown here is derived from an EMBL/GenBank/DDBJ whole genome shotgun (WGS) entry which is preliminary data.</text>
</comment>
<proteinExistence type="predicted"/>
<dbReference type="PANTHER" id="PTHR14165:SF3">
    <property type="entry name" value="MAJOR VAULT PROTEIN"/>
    <property type="match status" value="1"/>
</dbReference>
<gene>
    <name evidence="1" type="ORF">AGOR_G00229550</name>
</gene>
<evidence type="ECO:0000313" key="1">
    <source>
        <dbReference type="EMBL" id="KAI1884733.1"/>
    </source>
</evidence>
<dbReference type="Gene3D" id="6.20.380.10">
    <property type="match status" value="1"/>
</dbReference>
<dbReference type="EMBL" id="JAERUA010000022">
    <property type="protein sequence ID" value="KAI1884733.1"/>
    <property type="molecule type" value="Genomic_DNA"/>
</dbReference>
<keyword evidence="2" id="KW-1185">Reference proteome</keyword>
<evidence type="ECO:0000313" key="2">
    <source>
        <dbReference type="Proteomes" id="UP000829720"/>
    </source>
</evidence>
<dbReference type="OrthoDB" id="6125719at2759"/>
<name>A0A8T3CHZ8_9TELE</name>
<dbReference type="InterPro" id="IPR039059">
    <property type="entry name" value="MVP"/>
</dbReference>